<gene>
    <name evidence="5" type="ORF">AGRA3207_003637</name>
</gene>
<dbReference type="Gene3D" id="3.20.20.70">
    <property type="entry name" value="Aldolase class I"/>
    <property type="match status" value="1"/>
</dbReference>
<evidence type="ECO:0000256" key="3">
    <source>
        <dbReference type="SAM" id="MobiDB-lite"/>
    </source>
</evidence>
<protein>
    <submittedName>
        <fullName evidence="5">Flavin oxidoreductase</fullName>
    </submittedName>
</protein>
<keyword evidence="6" id="KW-1185">Reference proteome</keyword>
<dbReference type="InterPro" id="IPR001155">
    <property type="entry name" value="OxRdtase_FMN_N"/>
</dbReference>
<evidence type="ECO:0000313" key="5">
    <source>
        <dbReference type="EMBL" id="QXJ22607.1"/>
    </source>
</evidence>
<keyword evidence="1" id="KW-0285">Flavoprotein</keyword>
<dbReference type="PANTHER" id="PTHR43656:SF2">
    <property type="entry name" value="BINDING OXIDOREDUCTASE, PUTATIVE (AFU_ORTHOLOGUE AFUA_2G08260)-RELATED"/>
    <property type="match status" value="1"/>
</dbReference>
<accession>A0ABX8QV38</accession>
<keyword evidence="2" id="KW-0560">Oxidoreductase</keyword>
<evidence type="ECO:0000259" key="4">
    <source>
        <dbReference type="Pfam" id="PF00724"/>
    </source>
</evidence>
<proteinExistence type="predicted"/>
<feature type="domain" description="NADH:flavin oxidoreductase/NADH oxidase N-terminal" evidence="4">
    <location>
        <begin position="9"/>
        <end position="336"/>
    </location>
</feature>
<sequence>MGTTSPWLPLRLKSGAVLPNRFVLAPMTTDSANPDGTVSDAELRYLERRCANPFAMTISSCAYVDDDGRSWQGIGAARDGHLASLRSVAAAMGGGLSVLQLYDGGRISNPALVGADGLRAPSAVPSLRPGARTPRALTGPEVSGLLGRFVDAALRGERAGFGGIELHGANHYLIHQFFSPRANRRTDRWGGDRERRMRFPLEVAAAVRAALGPRTVLGFRVNPFESEPGGFRLQDAAELASRLAGAGVDYVHISMDDFRRRSPQREDRDWTATGDAVRADGNPITAISGAVGGRCVVIASGGVTSADDARTALLAGADLVAVGRAAVIDPEWLTAIGDGGGRSPRSRLPADRDEIESALTLPSRMVTYLLSRPDWLPREPTGQPTDPPKQEAL</sequence>
<feature type="region of interest" description="Disordered" evidence="3">
    <location>
        <begin position="372"/>
        <end position="393"/>
    </location>
</feature>
<evidence type="ECO:0000313" key="6">
    <source>
        <dbReference type="Proteomes" id="UP001049518"/>
    </source>
</evidence>
<dbReference type="InterPro" id="IPR013785">
    <property type="entry name" value="Aldolase_TIM"/>
</dbReference>
<dbReference type="Pfam" id="PF00724">
    <property type="entry name" value="Oxidored_FMN"/>
    <property type="match status" value="1"/>
</dbReference>
<dbReference type="Proteomes" id="UP001049518">
    <property type="component" value="Chromosome"/>
</dbReference>
<dbReference type="PANTHER" id="PTHR43656">
    <property type="entry name" value="BINDING OXIDOREDUCTASE, PUTATIVE (AFU_ORTHOLOGUE AFUA_2G08260)-RELATED"/>
    <property type="match status" value="1"/>
</dbReference>
<name>A0ABX8QV38_9ACTN</name>
<evidence type="ECO:0000256" key="1">
    <source>
        <dbReference type="ARBA" id="ARBA00022630"/>
    </source>
</evidence>
<dbReference type="SUPFAM" id="SSF51395">
    <property type="entry name" value="FMN-linked oxidoreductases"/>
    <property type="match status" value="1"/>
</dbReference>
<dbReference type="EMBL" id="CP059572">
    <property type="protein sequence ID" value="QXJ22607.1"/>
    <property type="molecule type" value="Genomic_DNA"/>
</dbReference>
<organism evidence="5 6">
    <name type="scientific">Actinomadura graeca</name>
    <dbReference type="NCBI Taxonomy" id="2750812"/>
    <lineage>
        <taxon>Bacteria</taxon>
        <taxon>Bacillati</taxon>
        <taxon>Actinomycetota</taxon>
        <taxon>Actinomycetes</taxon>
        <taxon>Streptosporangiales</taxon>
        <taxon>Thermomonosporaceae</taxon>
        <taxon>Actinomadura</taxon>
    </lineage>
</organism>
<reference evidence="5" key="1">
    <citation type="submission" date="2020-07" db="EMBL/GenBank/DDBJ databases">
        <authorList>
            <person name="Tarantini F.S."/>
            <person name="Hong K.W."/>
            <person name="Chan K.G."/>
        </authorList>
    </citation>
    <scope>NUCLEOTIDE SEQUENCE</scope>
    <source>
        <strain evidence="5">32-07</strain>
    </source>
</reference>
<evidence type="ECO:0000256" key="2">
    <source>
        <dbReference type="ARBA" id="ARBA00023002"/>
    </source>
</evidence>
<dbReference type="InterPro" id="IPR051799">
    <property type="entry name" value="NADH_flavin_oxidoreductase"/>
</dbReference>
<dbReference type="RefSeq" id="WP_231335909.1">
    <property type="nucleotide sequence ID" value="NZ_CP059572.1"/>
</dbReference>